<dbReference type="Proteomes" id="UP001597451">
    <property type="component" value="Unassembled WGS sequence"/>
</dbReference>
<sequence>MIYLTLVTALITLIFNTIFHWLKNKFDWFTDKKKFQREYFYSQLRELYLPLYAIVAQSEYLRKFHHLDHIPFNEIPFVEIKKERTSSRFDMKNGKFEREKVDIEDVITEFNKEEIIKRVIDKSEFASQELLKLAVAYRYVHKHYQDETIIKEQLDKYQTQELELIKRIVKKIVHETNYKLKFCHMEYNKDELKKSIMLYDINNNLK</sequence>
<evidence type="ECO:0000313" key="2">
    <source>
        <dbReference type="Proteomes" id="UP001597451"/>
    </source>
</evidence>
<evidence type="ECO:0000313" key="1">
    <source>
        <dbReference type="EMBL" id="MFD2627442.1"/>
    </source>
</evidence>
<organism evidence="1 2">
    <name type="scientific">Oceanobacillus kapialis</name>
    <dbReference type="NCBI Taxonomy" id="481353"/>
    <lineage>
        <taxon>Bacteria</taxon>
        <taxon>Bacillati</taxon>
        <taxon>Bacillota</taxon>
        <taxon>Bacilli</taxon>
        <taxon>Bacillales</taxon>
        <taxon>Bacillaceae</taxon>
        <taxon>Oceanobacillus</taxon>
    </lineage>
</organism>
<proteinExistence type="predicted"/>
<keyword evidence="2" id="KW-1185">Reference proteome</keyword>
<reference evidence="2" key="1">
    <citation type="journal article" date="2019" name="Int. J. Syst. Evol. Microbiol.">
        <title>The Global Catalogue of Microorganisms (GCM) 10K type strain sequencing project: providing services to taxonomists for standard genome sequencing and annotation.</title>
        <authorList>
            <consortium name="The Broad Institute Genomics Platform"/>
            <consortium name="The Broad Institute Genome Sequencing Center for Infectious Disease"/>
            <person name="Wu L."/>
            <person name="Ma J."/>
        </authorList>
    </citation>
    <scope>NUCLEOTIDE SEQUENCE [LARGE SCALE GENOMIC DNA]</scope>
    <source>
        <strain evidence="2">TISTR 1858</strain>
    </source>
</reference>
<gene>
    <name evidence="1" type="ORF">ACFSUN_01395</name>
</gene>
<dbReference type="EMBL" id="JBHUMX010000002">
    <property type="protein sequence ID" value="MFD2627442.1"/>
    <property type="molecule type" value="Genomic_DNA"/>
</dbReference>
<dbReference type="RefSeq" id="WP_379560077.1">
    <property type="nucleotide sequence ID" value="NZ_JBHUMX010000002.1"/>
</dbReference>
<protein>
    <submittedName>
        <fullName evidence="1">Uncharacterized protein</fullName>
    </submittedName>
</protein>
<name>A0ABW5PVT9_9BACI</name>
<comment type="caution">
    <text evidence="1">The sequence shown here is derived from an EMBL/GenBank/DDBJ whole genome shotgun (WGS) entry which is preliminary data.</text>
</comment>
<accession>A0ABW5PVT9</accession>